<name>A0AAV4CD55_9GAST</name>
<keyword evidence="3" id="KW-0548">Nucleotidyltransferase</keyword>
<keyword evidence="6" id="KW-0255">Endonuclease</keyword>
<evidence type="ECO:0000256" key="6">
    <source>
        <dbReference type="ARBA" id="ARBA00022759"/>
    </source>
</evidence>
<dbReference type="SUPFAM" id="SSF56672">
    <property type="entry name" value="DNA/RNA polymerases"/>
    <property type="match status" value="1"/>
</dbReference>
<dbReference type="GO" id="GO:0006508">
    <property type="term" value="P:proteolysis"/>
    <property type="evidence" value="ECO:0007669"/>
    <property type="project" value="UniProtKB-KW"/>
</dbReference>
<keyword evidence="5" id="KW-0064">Aspartyl protease</keyword>
<keyword evidence="2" id="KW-0808">Transferase</keyword>
<evidence type="ECO:0000256" key="3">
    <source>
        <dbReference type="ARBA" id="ARBA00022695"/>
    </source>
</evidence>
<keyword evidence="7" id="KW-0378">Hydrolase</keyword>
<dbReference type="PANTHER" id="PTHR33064:SF37">
    <property type="entry name" value="RIBONUCLEASE H"/>
    <property type="match status" value="1"/>
</dbReference>
<dbReference type="FunFam" id="3.10.20.370:FF:000001">
    <property type="entry name" value="Retrovirus-related Pol polyprotein from transposon 17.6-like protein"/>
    <property type="match status" value="1"/>
</dbReference>
<evidence type="ECO:0000313" key="11">
    <source>
        <dbReference type="Proteomes" id="UP000735302"/>
    </source>
</evidence>
<evidence type="ECO:0000256" key="2">
    <source>
        <dbReference type="ARBA" id="ARBA00022679"/>
    </source>
</evidence>
<organism evidence="10 11">
    <name type="scientific">Plakobranchus ocellatus</name>
    <dbReference type="NCBI Taxonomy" id="259542"/>
    <lineage>
        <taxon>Eukaryota</taxon>
        <taxon>Metazoa</taxon>
        <taxon>Spiralia</taxon>
        <taxon>Lophotrochozoa</taxon>
        <taxon>Mollusca</taxon>
        <taxon>Gastropoda</taxon>
        <taxon>Heterobranchia</taxon>
        <taxon>Euthyneura</taxon>
        <taxon>Panpulmonata</taxon>
        <taxon>Sacoglossa</taxon>
        <taxon>Placobranchoidea</taxon>
        <taxon>Plakobranchidae</taxon>
        <taxon>Plakobranchus</taxon>
    </lineage>
</organism>
<dbReference type="FunFam" id="3.30.70.270:FF:000003">
    <property type="entry name" value="Transposon Ty3-G Gag-Pol polyprotein"/>
    <property type="match status" value="1"/>
</dbReference>
<evidence type="ECO:0000313" key="10">
    <source>
        <dbReference type="EMBL" id="GFO29472.1"/>
    </source>
</evidence>
<keyword evidence="11" id="KW-1185">Reference proteome</keyword>
<dbReference type="Pfam" id="PF17917">
    <property type="entry name" value="RT_RNaseH"/>
    <property type="match status" value="1"/>
</dbReference>
<evidence type="ECO:0000256" key="8">
    <source>
        <dbReference type="ARBA" id="ARBA00022918"/>
    </source>
</evidence>
<dbReference type="CDD" id="cd09274">
    <property type="entry name" value="RNase_HI_RT_Ty3"/>
    <property type="match status" value="1"/>
</dbReference>
<protein>
    <submittedName>
        <fullName evidence="10">Pol polyprotein</fullName>
    </submittedName>
</protein>
<dbReference type="InterPro" id="IPR043128">
    <property type="entry name" value="Rev_trsase/Diguanyl_cyclase"/>
</dbReference>
<proteinExistence type="predicted"/>
<dbReference type="InterPro" id="IPR043502">
    <property type="entry name" value="DNA/RNA_pol_sf"/>
</dbReference>
<keyword evidence="4" id="KW-0540">Nuclease</keyword>
<dbReference type="InterPro" id="IPR051320">
    <property type="entry name" value="Viral_Replic_Matur_Polypro"/>
</dbReference>
<keyword evidence="1" id="KW-0645">Protease</keyword>
<feature type="domain" description="Reverse transcriptase" evidence="9">
    <location>
        <begin position="1"/>
        <end position="82"/>
    </location>
</feature>
<dbReference type="GO" id="GO:0003964">
    <property type="term" value="F:RNA-directed DNA polymerase activity"/>
    <property type="evidence" value="ECO:0007669"/>
    <property type="project" value="UniProtKB-KW"/>
</dbReference>
<evidence type="ECO:0000256" key="7">
    <source>
        <dbReference type="ARBA" id="ARBA00022801"/>
    </source>
</evidence>
<evidence type="ECO:0000256" key="4">
    <source>
        <dbReference type="ARBA" id="ARBA00022722"/>
    </source>
</evidence>
<dbReference type="EMBL" id="BLXT01006160">
    <property type="protein sequence ID" value="GFO29472.1"/>
    <property type="molecule type" value="Genomic_DNA"/>
</dbReference>
<evidence type="ECO:0000256" key="5">
    <source>
        <dbReference type="ARBA" id="ARBA00022750"/>
    </source>
</evidence>
<dbReference type="PROSITE" id="PS50878">
    <property type="entry name" value="RT_POL"/>
    <property type="match status" value="1"/>
</dbReference>
<dbReference type="Gene3D" id="3.30.70.270">
    <property type="match status" value="1"/>
</dbReference>
<dbReference type="InterPro" id="IPR000477">
    <property type="entry name" value="RT_dom"/>
</dbReference>
<reference evidence="10 11" key="1">
    <citation type="journal article" date="2021" name="Elife">
        <title>Chloroplast acquisition without the gene transfer in kleptoplastic sea slugs, Plakobranchus ocellatus.</title>
        <authorList>
            <person name="Maeda T."/>
            <person name="Takahashi S."/>
            <person name="Yoshida T."/>
            <person name="Shimamura S."/>
            <person name="Takaki Y."/>
            <person name="Nagai Y."/>
            <person name="Toyoda A."/>
            <person name="Suzuki Y."/>
            <person name="Arimoto A."/>
            <person name="Ishii H."/>
            <person name="Satoh N."/>
            <person name="Nishiyama T."/>
            <person name="Hasebe M."/>
            <person name="Maruyama T."/>
            <person name="Minagawa J."/>
            <person name="Obokata J."/>
            <person name="Shigenobu S."/>
        </authorList>
    </citation>
    <scope>NUCLEOTIDE SEQUENCE [LARGE SCALE GENOMIC DNA]</scope>
</reference>
<dbReference type="InterPro" id="IPR041373">
    <property type="entry name" value="RT_RNaseH"/>
</dbReference>
<accession>A0AAV4CD55</accession>
<comment type="caution">
    <text evidence="10">The sequence shown here is derived from an EMBL/GenBank/DDBJ whole genome shotgun (WGS) entry which is preliminary data.</text>
</comment>
<dbReference type="Proteomes" id="UP000735302">
    <property type="component" value="Unassembled WGS sequence"/>
</dbReference>
<dbReference type="Gene3D" id="3.10.20.370">
    <property type="match status" value="1"/>
</dbReference>
<dbReference type="CDD" id="cd01647">
    <property type="entry name" value="RT_LTR"/>
    <property type="match status" value="1"/>
</dbReference>
<gene>
    <name evidence="10" type="ORF">PoB_005597700</name>
</gene>
<dbReference type="GO" id="GO:0004519">
    <property type="term" value="F:endonuclease activity"/>
    <property type="evidence" value="ECO:0007669"/>
    <property type="project" value="UniProtKB-KW"/>
</dbReference>
<keyword evidence="8" id="KW-0695">RNA-directed DNA polymerase</keyword>
<dbReference type="PANTHER" id="PTHR33064">
    <property type="entry name" value="POL PROTEIN"/>
    <property type="match status" value="1"/>
</dbReference>
<dbReference type="AlphaFoldDB" id="A0AAV4CD55"/>
<evidence type="ECO:0000259" key="9">
    <source>
        <dbReference type="PROSITE" id="PS50878"/>
    </source>
</evidence>
<sequence length="201" mass="22612">MPFGLSGAPATFQRLLQSSMNDLVLRIILVYLDDVLVFSGDFDDHIKRLETVFNRLRELGLKLNPEKCQFGAGEVHYLWHIISKEGVATDPDKVSAVNDWPTPKTTQVDASFEGIGAILTQEQPQGRKVIAYASRSLRPNERNMNNYSSFKLELLGMKWALTEKFRGYLLGAECTVVTDNNPLSHLQTAKLGAIEQRWTAE</sequence>
<dbReference type="GO" id="GO:0004190">
    <property type="term" value="F:aspartic-type endopeptidase activity"/>
    <property type="evidence" value="ECO:0007669"/>
    <property type="project" value="UniProtKB-KW"/>
</dbReference>
<dbReference type="Pfam" id="PF00078">
    <property type="entry name" value="RVT_1"/>
    <property type="match status" value="1"/>
</dbReference>
<evidence type="ECO:0000256" key="1">
    <source>
        <dbReference type="ARBA" id="ARBA00022670"/>
    </source>
</evidence>